<dbReference type="KEGG" id="dmm:dnm_004740"/>
<evidence type="ECO:0000256" key="1">
    <source>
        <dbReference type="SAM" id="Coils"/>
    </source>
</evidence>
<gene>
    <name evidence="2" type="ORF">dnm_004740</name>
</gene>
<evidence type="ECO:0000313" key="2">
    <source>
        <dbReference type="EMBL" id="QTA84478.1"/>
    </source>
</evidence>
<feature type="coiled-coil region" evidence="1">
    <location>
        <begin position="39"/>
        <end position="66"/>
    </location>
</feature>
<keyword evidence="3" id="KW-1185">Reference proteome</keyword>
<organism evidence="2 3">
    <name type="scientific">Desulfonema magnum</name>
    <dbReference type="NCBI Taxonomy" id="45655"/>
    <lineage>
        <taxon>Bacteria</taxon>
        <taxon>Pseudomonadati</taxon>
        <taxon>Thermodesulfobacteriota</taxon>
        <taxon>Desulfobacteria</taxon>
        <taxon>Desulfobacterales</taxon>
        <taxon>Desulfococcaceae</taxon>
        <taxon>Desulfonema</taxon>
    </lineage>
</organism>
<dbReference type="AlphaFoldDB" id="A0A975GL63"/>
<name>A0A975GL63_9BACT</name>
<reference evidence="2" key="1">
    <citation type="journal article" date="2021" name="Microb. Physiol.">
        <title>Proteogenomic Insights into the Physiology of Marine, Sulfate-Reducing, Filamentous Desulfonema limicola and Desulfonema magnum.</title>
        <authorList>
            <person name="Schnaars V."/>
            <person name="Wohlbrand L."/>
            <person name="Scheve S."/>
            <person name="Hinrichs C."/>
            <person name="Reinhardt R."/>
            <person name="Rabus R."/>
        </authorList>
    </citation>
    <scope>NUCLEOTIDE SEQUENCE</scope>
    <source>
        <strain evidence="2">4be13</strain>
    </source>
</reference>
<proteinExistence type="predicted"/>
<accession>A0A975GL63</accession>
<dbReference type="Proteomes" id="UP000663722">
    <property type="component" value="Chromosome"/>
</dbReference>
<keyword evidence="1" id="KW-0175">Coiled coil</keyword>
<protein>
    <submittedName>
        <fullName evidence="2">Uncharacterized protein</fullName>
    </submittedName>
</protein>
<dbReference type="RefSeq" id="WP_207680950.1">
    <property type="nucleotide sequence ID" value="NZ_CP061800.1"/>
</dbReference>
<evidence type="ECO:0000313" key="3">
    <source>
        <dbReference type="Proteomes" id="UP000663722"/>
    </source>
</evidence>
<dbReference type="EMBL" id="CP061800">
    <property type="protein sequence ID" value="QTA84478.1"/>
    <property type="molecule type" value="Genomic_DNA"/>
</dbReference>
<sequence>MNFYQRLGIFGLVILALVIFGHIRQSGTEKKLSEKPVMNVESSDALEKTEKALEKAEKKALEKTETKLSEQVATGSEAELRDRVNAYWQHKIKGEFAEAYLYEHPNFRKGVNLTNYVKGFVGGMAWQKVDIESVSTEKESATVLLKINYILVGIYTPNEGLTRNIRDYWQWSDDHWYHRFKPSRKDSKQ</sequence>